<proteinExistence type="predicted"/>
<dbReference type="PANTHER" id="PTHR46124">
    <property type="entry name" value="D-AMINOACYL-TRNA DEACYLASE"/>
    <property type="match status" value="1"/>
</dbReference>
<dbReference type="PANTHER" id="PTHR46124:SF2">
    <property type="entry name" value="D-AMINOACYL-TRNA DEACYLASE"/>
    <property type="match status" value="1"/>
</dbReference>
<dbReference type="InterPro" id="IPR032466">
    <property type="entry name" value="Metal_Hydrolase"/>
</dbReference>
<dbReference type="Gene3D" id="3.20.20.140">
    <property type="entry name" value="Metal-dependent hydrolases"/>
    <property type="match status" value="1"/>
</dbReference>
<evidence type="ECO:0000256" key="1">
    <source>
        <dbReference type="ARBA" id="ARBA00022723"/>
    </source>
</evidence>
<dbReference type="Proteomes" id="UP000831947">
    <property type="component" value="Chromosome"/>
</dbReference>
<dbReference type="InterPro" id="IPR001130">
    <property type="entry name" value="TatD-like"/>
</dbReference>
<dbReference type="SUPFAM" id="SSF51556">
    <property type="entry name" value="Metallo-dependent hydrolases"/>
    <property type="match status" value="1"/>
</dbReference>
<sequence>MKIFDTHTHLNDDPLWDQVPDYLQTAEQLSVDKMAIVGSNQKFNQRAVQLAQQYANLYAVIGWHPEDADAYDEPALSEQLQQKKVVAIGEIGLDYHWEQNPSAKEQHAVFIQQLELAQQNSMPVNIHTRDALADTYEILRQHPVAHGMIMHSFNGSLYWLDKFLELGCYISYSGVVSFKNAPEVRQAALQTPLDRILVETDAPYLTPEPHRGEKNQPAYAHYVAQAVAQTKNIPLATLAQATWENAHKVYQVNDKN</sequence>
<dbReference type="Pfam" id="PF01026">
    <property type="entry name" value="TatD_DNase"/>
    <property type="match status" value="1"/>
</dbReference>
<dbReference type="CDD" id="cd01310">
    <property type="entry name" value="TatD_DNAse"/>
    <property type="match status" value="1"/>
</dbReference>
<keyword evidence="4" id="KW-1185">Reference proteome</keyword>
<keyword evidence="1" id="KW-0479">Metal-binding</keyword>
<dbReference type="PIRSF" id="PIRSF005902">
    <property type="entry name" value="DNase_TatD"/>
    <property type="match status" value="1"/>
</dbReference>
<dbReference type="PROSITE" id="PS01091">
    <property type="entry name" value="TATD_3"/>
    <property type="match status" value="1"/>
</dbReference>
<evidence type="ECO:0000313" key="3">
    <source>
        <dbReference type="EMBL" id="UQS84052.1"/>
    </source>
</evidence>
<dbReference type="NCBIfam" id="TIGR00010">
    <property type="entry name" value="YchF/TatD family DNA exonuclease"/>
    <property type="match status" value="1"/>
</dbReference>
<reference evidence="3 4" key="1">
    <citation type="journal article" date="2022" name="Int. J. Syst. Evol. Microbiol.">
        <title>Apilactobacillus apisilvae sp. nov., Nicolia spurrieriana gen. nov. sp. nov., Bombilactobacillus folatiphilus sp. nov. and Bombilactobacillus thymidiniphilus sp. nov., four new lactic acid bacterial isolates from stingless bees Tetragonula carbonaria and Austroplebeia australis.</title>
        <authorList>
            <person name="Oliphant S.A."/>
            <person name="Watson-Haigh N.S."/>
            <person name="Sumby K.M."/>
            <person name="Gardner J."/>
            <person name="Groom S."/>
            <person name="Jiranek V."/>
        </authorList>
    </citation>
    <scope>NUCLEOTIDE SEQUENCE [LARGE SCALE GENOMIC DNA]</scope>
    <source>
        <strain evidence="3 4">SG4_A1</strain>
    </source>
</reference>
<dbReference type="InterPro" id="IPR015991">
    <property type="entry name" value="TatD/YcfH-like"/>
</dbReference>
<accession>A0ABY4PET0</accession>
<name>A0ABY4PET0_9LACO</name>
<dbReference type="GO" id="GO:0016787">
    <property type="term" value="F:hydrolase activity"/>
    <property type="evidence" value="ECO:0007669"/>
    <property type="project" value="UniProtKB-KW"/>
</dbReference>
<gene>
    <name evidence="3" type="ORF">MOO47_02390</name>
</gene>
<evidence type="ECO:0000313" key="4">
    <source>
        <dbReference type="Proteomes" id="UP000831947"/>
    </source>
</evidence>
<dbReference type="PROSITE" id="PS01137">
    <property type="entry name" value="TATD_1"/>
    <property type="match status" value="1"/>
</dbReference>
<dbReference type="InterPro" id="IPR018228">
    <property type="entry name" value="DNase_TatD-rel_CS"/>
</dbReference>
<evidence type="ECO:0000256" key="2">
    <source>
        <dbReference type="ARBA" id="ARBA00022801"/>
    </source>
</evidence>
<dbReference type="RefSeq" id="WP_249513236.1">
    <property type="nucleotide sequence ID" value="NZ_CP093365.1"/>
</dbReference>
<organism evidence="3 4">
    <name type="scientific">Bombilactobacillus thymidiniphilus</name>
    <dbReference type="NCBI Taxonomy" id="2923363"/>
    <lineage>
        <taxon>Bacteria</taxon>
        <taxon>Bacillati</taxon>
        <taxon>Bacillota</taxon>
        <taxon>Bacilli</taxon>
        <taxon>Lactobacillales</taxon>
        <taxon>Lactobacillaceae</taxon>
        <taxon>Bombilactobacillus</taxon>
    </lineage>
</organism>
<keyword evidence="2 3" id="KW-0378">Hydrolase</keyword>
<protein>
    <submittedName>
        <fullName evidence="3">TatD family hydrolase</fullName>
    </submittedName>
</protein>
<dbReference type="EMBL" id="CP093365">
    <property type="protein sequence ID" value="UQS84052.1"/>
    <property type="molecule type" value="Genomic_DNA"/>
</dbReference>